<sequence>RFEQTHFNPQHVAAVETGGKLDRFHSHLVPQVEKGMDKKDREGGRKRASRRALKHSDG</sequence>
<gene>
    <name evidence="2" type="ORF">K0M31_015925</name>
</gene>
<feature type="region of interest" description="Disordered" evidence="1">
    <location>
        <begin position="28"/>
        <end position="58"/>
    </location>
</feature>
<evidence type="ECO:0000256" key="1">
    <source>
        <dbReference type="SAM" id="MobiDB-lite"/>
    </source>
</evidence>
<organism evidence="2 3">
    <name type="scientific">Melipona bicolor</name>
    <dbReference type="NCBI Taxonomy" id="60889"/>
    <lineage>
        <taxon>Eukaryota</taxon>
        <taxon>Metazoa</taxon>
        <taxon>Ecdysozoa</taxon>
        <taxon>Arthropoda</taxon>
        <taxon>Hexapoda</taxon>
        <taxon>Insecta</taxon>
        <taxon>Pterygota</taxon>
        <taxon>Neoptera</taxon>
        <taxon>Endopterygota</taxon>
        <taxon>Hymenoptera</taxon>
        <taxon>Apocrita</taxon>
        <taxon>Aculeata</taxon>
        <taxon>Apoidea</taxon>
        <taxon>Anthophila</taxon>
        <taxon>Apidae</taxon>
        <taxon>Melipona</taxon>
    </lineage>
</organism>
<evidence type="ECO:0000313" key="2">
    <source>
        <dbReference type="EMBL" id="KAK1131765.1"/>
    </source>
</evidence>
<dbReference type="Proteomes" id="UP001177670">
    <property type="component" value="Unassembled WGS sequence"/>
</dbReference>
<keyword evidence="3" id="KW-1185">Reference proteome</keyword>
<feature type="compositionally biased region" description="Basic and acidic residues" evidence="1">
    <location>
        <begin position="34"/>
        <end position="45"/>
    </location>
</feature>
<evidence type="ECO:0000313" key="3">
    <source>
        <dbReference type="Proteomes" id="UP001177670"/>
    </source>
</evidence>
<accession>A0AA40G603</accession>
<feature type="compositionally biased region" description="Basic residues" evidence="1">
    <location>
        <begin position="46"/>
        <end position="58"/>
    </location>
</feature>
<proteinExistence type="predicted"/>
<dbReference type="AlphaFoldDB" id="A0AA40G603"/>
<reference evidence="2" key="1">
    <citation type="submission" date="2021-10" db="EMBL/GenBank/DDBJ databases">
        <title>Melipona bicolor Genome sequencing and assembly.</title>
        <authorList>
            <person name="Araujo N.S."/>
            <person name="Arias M.C."/>
        </authorList>
    </citation>
    <scope>NUCLEOTIDE SEQUENCE</scope>
    <source>
        <strain evidence="2">USP_2M_L1-L4_2017</strain>
        <tissue evidence="2">Whole body</tissue>
    </source>
</reference>
<dbReference type="EMBL" id="JAHYIQ010000005">
    <property type="protein sequence ID" value="KAK1131765.1"/>
    <property type="molecule type" value="Genomic_DNA"/>
</dbReference>
<comment type="caution">
    <text evidence="2">The sequence shown here is derived from an EMBL/GenBank/DDBJ whole genome shotgun (WGS) entry which is preliminary data.</text>
</comment>
<protein>
    <submittedName>
        <fullName evidence="2">Uncharacterized protein</fullName>
    </submittedName>
</protein>
<feature type="non-terminal residue" evidence="2">
    <location>
        <position position="1"/>
    </location>
</feature>
<name>A0AA40G603_9HYME</name>